<organism evidence="1">
    <name type="scientific">Methanofollis liminatans</name>
    <dbReference type="NCBI Taxonomy" id="2201"/>
    <lineage>
        <taxon>Archaea</taxon>
        <taxon>Methanobacteriati</taxon>
        <taxon>Methanobacteriota</taxon>
        <taxon>Stenosarchaea group</taxon>
        <taxon>Methanomicrobia</taxon>
        <taxon>Methanomicrobiales</taxon>
        <taxon>Methanomicrobiaceae</taxon>
        <taxon>Methanofollis</taxon>
    </lineage>
</organism>
<dbReference type="EMBL" id="DSBY01000238">
    <property type="protein sequence ID" value="HDS63617.1"/>
    <property type="molecule type" value="Genomic_DNA"/>
</dbReference>
<accession>A0A831PMX7</accession>
<proteinExistence type="predicted"/>
<protein>
    <submittedName>
        <fullName evidence="1">Uncharacterized protein</fullName>
    </submittedName>
</protein>
<comment type="caution">
    <text evidence="1">The sequence shown here is derived from an EMBL/GenBank/DDBJ whole genome shotgun (WGS) entry which is preliminary data.</text>
</comment>
<sequence length="173" mass="19355">MGTITAQILVGSPHPYHDGLNLTHQLLLSENSRPAWILSRPPGSMEERPHHGQITWIPGDPHHILEDAFFMIAYHLIQDPTVRALAGKHFDGAGAEHLSLDTAYTDDHLEEIRRCCREIEAWPKLVVSVFRQSSVLSQLAVIEDYPMAIEVCCPVYARRYGPDGAPETEGALR</sequence>
<evidence type="ECO:0000313" key="1">
    <source>
        <dbReference type="EMBL" id="HDS63617.1"/>
    </source>
</evidence>
<gene>
    <name evidence="1" type="ORF">ENN52_05775</name>
</gene>
<dbReference type="AlphaFoldDB" id="A0A831PMX7"/>
<reference evidence="1" key="1">
    <citation type="journal article" date="2020" name="mSystems">
        <title>Genome- and Community-Level Interaction Insights into Carbon Utilization and Element Cycling Functions of Hydrothermarchaeota in Hydrothermal Sediment.</title>
        <authorList>
            <person name="Zhou Z."/>
            <person name="Liu Y."/>
            <person name="Xu W."/>
            <person name="Pan J."/>
            <person name="Luo Z.H."/>
            <person name="Li M."/>
        </authorList>
    </citation>
    <scope>NUCLEOTIDE SEQUENCE</scope>
    <source>
        <strain evidence="1">SpSt-1183</strain>
    </source>
</reference>
<name>A0A831PMX7_9EURY</name>
<dbReference type="Proteomes" id="UP000885648">
    <property type="component" value="Unassembled WGS sequence"/>
</dbReference>